<dbReference type="Gene3D" id="1.10.10.60">
    <property type="entry name" value="Homeodomain-like"/>
    <property type="match status" value="1"/>
</dbReference>
<dbReference type="GO" id="GO:0043565">
    <property type="term" value="F:sequence-specific DNA binding"/>
    <property type="evidence" value="ECO:0007669"/>
    <property type="project" value="InterPro"/>
</dbReference>
<proteinExistence type="predicted"/>
<dbReference type="EMBL" id="FMSH01000132">
    <property type="protein sequence ID" value="SCU74986.1"/>
    <property type="molecule type" value="Genomic_DNA"/>
</dbReference>
<protein>
    <submittedName>
        <fullName evidence="2">Transcriptional regulator</fullName>
    </submittedName>
</protein>
<evidence type="ECO:0000313" key="2">
    <source>
        <dbReference type="EMBL" id="SCU74986.1"/>
    </source>
</evidence>
<dbReference type="SMART" id="SM00342">
    <property type="entry name" value="HTH_ARAC"/>
    <property type="match status" value="1"/>
</dbReference>
<organism evidence="2">
    <name type="scientific">Cupriavidus necator</name>
    <name type="common">Alcaligenes eutrophus</name>
    <name type="synonym">Ralstonia eutropha</name>
    <dbReference type="NCBI Taxonomy" id="106590"/>
    <lineage>
        <taxon>Bacteria</taxon>
        <taxon>Pseudomonadati</taxon>
        <taxon>Pseudomonadota</taxon>
        <taxon>Betaproteobacteria</taxon>
        <taxon>Burkholderiales</taxon>
        <taxon>Burkholderiaceae</taxon>
        <taxon>Cupriavidus</taxon>
    </lineage>
</organism>
<reference evidence="2" key="1">
    <citation type="submission" date="2016-09" db="EMBL/GenBank/DDBJ databases">
        <authorList>
            <person name="Capua I."/>
            <person name="De Benedictis P."/>
            <person name="Joannis T."/>
            <person name="Lombin L.H."/>
            <person name="Cattoli G."/>
        </authorList>
    </citation>
    <scope>NUCLEOTIDE SEQUENCE</scope>
    <source>
        <strain evidence="2">B9</strain>
    </source>
</reference>
<sequence>MNDQTDDVRGLARPVESCDSYRPHPPPSFRVVFRMPLVSRHHVRFARLRFPFAVHVQALHGTASLRDANARREVRPGDPFVVHAFAHFDCDLPGTWQHPCAIVLTAVPDSECPRLAGKPGDRPWSRHFAGLVFSRPDTDWNVERLAAQWQVPARQVRARLFAEGEALHPLLREQRAAHALHALAAAGPVSSLDVLAAHAGLRSGSALARSWQNWFGIDAARLVEDCRAGSRTTVPTATWPGLVPTVA</sequence>
<accession>A0A1K0ICG1</accession>
<feature type="domain" description="HTH araC/xylS-type" evidence="1">
    <location>
        <begin position="126"/>
        <end position="225"/>
    </location>
</feature>
<dbReference type="GO" id="GO:0003700">
    <property type="term" value="F:DNA-binding transcription factor activity"/>
    <property type="evidence" value="ECO:0007669"/>
    <property type="project" value="InterPro"/>
</dbReference>
<gene>
    <name evidence="2" type="ORF">CNECB9_2170017</name>
</gene>
<dbReference type="InterPro" id="IPR018060">
    <property type="entry name" value="HTH_AraC"/>
</dbReference>
<evidence type="ECO:0000259" key="1">
    <source>
        <dbReference type="PROSITE" id="PS01124"/>
    </source>
</evidence>
<dbReference type="AlphaFoldDB" id="A0A1K0ICG1"/>
<dbReference type="PROSITE" id="PS01124">
    <property type="entry name" value="HTH_ARAC_FAMILY_2"/>
    <property type="match status" value="1"/>
</dbReference>
<name>A0A1K0ICG1_CUPNE</name>